<dbReference type="InterPro" id="IPR005532">
    <property type="entry name" value="SUMF_dom"/>
</dbReference>
<dbReference type="InterPro" id="IPR042095">
    <property type="entry name" value="SUMF_sf"/>
</dbReference>
<feature type="domain" description="DinB-like" evidence="6">
    <location>
        <begin position="32"/>
        <end position="165"/>
    </location>
</feature>
<dbReference type="EMBL" id="APKE01000014">
    <property type="protein sequence ID" value="KAF0676425.1"/>
    <property type="molecule type" value="Genomic_DNA"/>
</dbReference>
<dbReference type="NCBIfam" id="TIGR03440">
    <property type="entry name" value="egtB_TIGR03440"/>
    <property type="match status" value="1"/>
</dbReference>
<feature type="compositionally biased region" description="Polar residues" evidence="4">
    <location>
        <begin position="1"/>
        <end position="10"/>
    </location>
</feature>
<keyword evidence="2" id="KW-0408">Iron</keyword>
<sequence>MSPNTSNSRPASADATPANAAEDPVARIAALFERTRARSRTLAAPLAPEDMMIQSMEDASPPNWHLAHTTWFFEEFILKPHVPDYETPDARFAFLFNSYYVQAGPRHARNKRGLVSRPGTEAVMAYRAHVDEAIGALMSSRRNDLEEIAWLVELGCHHEMQHQELLVTDLLHGFSYNPLLPVYSPPEPMPVAAEQPLAYAAHEGGLVEIGHEGDAFAYDCEGPRHKVYVAPYEIAERPVSNRDWIAFIEAGGYSDQTLWLMEGWAVRQREGWDAPLYWWQQEGEWWCYTLRGPQPVHLDAPVVHVSYYEAEAYARWAGARLPTEQEWELAARDHPIEGNFLESGALRPLPGGGFWGDVWEWTSSPFTPYPGFRPPEGALGEYNGKFMINQMVLRGGSCATPRAQMRESYRTFFYPHQRWQMLGLRLARDA</sequence>
<dbReference type="AlphaFoldDB" id="A0A921TBY8"/>
<dbReference type="Pfam" id="PF03781">
    <property type="entry name" value="FGE-sulfatase"/>
    <property type="match status" value="2"/>
</dbReference>
<dbReference type="InterPro" id="IPR024775">
    <property type="entry name" value="DinB-like"/>
</dbReference>
<dbReference type="RefSeq" id="WP_159964563.1">
    <property type="nucleotide sequence ID" value="NZ_APKE01000014.1"/>
</dbReference>
<feature type="domain" description="Sulfatase-modifying factor enzyme-like" evidence="5">
    <location>
        <begin position="354"/>
        <end position="428"/>
    </location>
</feature>
<feature type="compositionally biased region" description="Low complexity" evidence="4">
    <location>
        <begin position="11"/>
        <end position="20"/>
    </location>
</feature>
<dbReference type="InterPro" id="IPR017806">
    <property type="entry name" value="EgtB"/>
</dbReference>
<evidence type="ECO:0000256" key="3">
    <source>
        <dbReference type="ARBA" id="ARBA00037882"/>
    </source>
</evidence>
<dbReference type="OrthoDB" id="9768004at2"/>
<dbReference type="Pfam" id="PF12867">
    <property type="entry name" value="DinB_2"/>
    <property type="match status" value="1"/>
</dbReference>
<keyword evidence="8" id="KW-1185">Reference proteome</keyword>
<gene>
    <name evidence="7" type="ORF">PMES_01157</name>
</gene>
<organism evidence="7 8">
    <name type="scientific">Profundibacterium mesophilum KAUST100406-0324</name>
    <dbReference type="NCBI Taxonomy" id="1037889"/>
    <lineage>
        <taxon>Bacteria</taxon>
        <taxon>Pseudomonadati</taxon>
        <taxon>Pseudomonadota</taxon>
        <taxon>Alphaproteobacteria</taxon>
        <taxon>Rhodobacterales</taxon>
        <taxon>Roseobacteraceae</taxon>
        <taxon>Profundibacterium</taxon>
    </lineage>
</organism>
<evidence type="ECO:0000256" key="2">
    <source>
        <dbReference type="ARBA" id="ARBA00023004"/>
    </source>
</evidence>
<dbReference type="GO" id="GO:0052699">
    <property type="term" value="P:ergothioneine biosynthetic process"/>
    <property type="evidence" value="ECO:0007669"/>
    <property type="project" value="InterPro"/>
</dbReference>
<evidence type="ECO:0000259" key="5">
    <source>
        <dbReference type="Pfam" id="PF03781"/>
    </source>
</evidence>
<accession>A0A921TBY8</accession>
<dbReference type="PANTHER" id="PTHR23150">
    <property type="entry name" value="SULFATASE MODIFYING FACTOR 1, 2"/>
    <property type="match status" value="1"/>
</dbReference>
<evidence type="ECO:0000259" key="6">
    <source>
        <dbReference type="Pfam" id="PF12867"/>
    </source>
</evidence>
<feature type="domain" description="Sulfatase-modifying factor enzyme-like" evidence="5">
    <location>
        <begin position="203"/>
        <end position="333"/>
    </location>
</feature>
<dbReference type="InterPro" id="IPR051043">
    <property type="entry name" value="Sulfatase_Mod_Factor_Kinase"/>
</dbReference>
<protein>
    <submittedName>
        <fullName evidence="7">Sulfatase modifying factor 1</fullName>
    </submittedName>
</protein>
<evidence type="ECO:0000313" key="8">
    <source>
        <dbReference type="Proteomes" id="UP000698242"/>
    </source>
</evidence>
<feature type="region of interest" description="Disordered" evidence="4">
    <location>
        <begin position="1"/>
        <end position="20"/>
    </location>
</feature>
<dbReference type="Proteomes" id="UP000698242">
    <property type="component" value="Unassembled WGS sequence"/>
</dbReference>
<dbReference type="PANTHER" id="PTHR23150:SF36">
    <property type="entry name" value="HERCYNINE OXYGENASE"/>
    <property type="match status" value="1"/>
</dbReference>
<dbReference type="Gene3D" id="3.90.1580.10">
    <property type="entry name" value="paralog of FGE (formylglycine-generating enzyme)"/>
    <property type="match status" value="2"/>
</dbReference>
<evidence type="ECO:0000313" key="7">
    <source>
        <dbReference type="EMBL" id="KAF0676425.1"/>
    </source>
</evidence>
<evidence type="ECO:0000256" key="4">
    <source>
        <dbReference type="SAM" id="MobiDB-lite"/>
    </source>
</evidence>
<reference evidence="7" key="1">
    <citation type="submission" date="2013-03" db="EMBL/GenBank/DDBJ databases">
        <title>Genome Sequence of the Profundibacterium mesophilum strain KAUST100406-0324T from Red Sea, a novel genus in the family Rhodobacteraceae.</title>
        <authorList>
            <person name="Essack M."/>
            <person name="Alam I."/>
            <person name="Lafi F."/>
            <person name="Alawi W."/>
            <person name="Kamanu F."/>
            <person name="Al-Suwailem A."/>
            <person name="Lee O.O."/>
            <person name="Xu Y."/>
            <person name="Bajic V."/>
            <person name="Qian P.-Y."/>
            <person name="Archer J."/>
        </authorList>
    </citation>
    <scope>NUCLEOTIDE SEQUENCE</scope>
    <source>
        <strain evidence="7">KAUST100406-0324</strain>
    </source>
</reference>
<comment type="caution">
    <text evidence="7">The sequence shown here is derived from an EMBL/GenBank/DDBJ whole genome shotgun (WGS) entry which is preliminary data.</text>
</comment>
<dbReference type="SUPFAM" id="SSF56436">
    <property type="entry name" value="C-type lectin-like"/>
    <property type="match status" value="1"/>
</dbReference>
<evidence type="ECO:0000256" key="1">
    <source>
        <dbReference type="ARBA" id="ARBA00023002"/>
    </source>
</evidence>
<dbReference type="InterPro" id="IPR016187">
    <property type="entry name" value="CTDL_fold"/>
</dbReference>
<comment type="pathway">
    <text evidence="3">Amino-acid biosynthesis; ergothioneine biosynthesis.</text>
</comment>
<name>A0A921TBY8_9RHOB</name>
<proteinExistence type="predicted"/>
<keyword evidence="1" id="KW-0560">Oxidoreductase</keyword>